<evidence type="ECO:0000313" key="1">
    <source>
        <dbReference type="EMBL" id="BAI64639.1"/>
    </source>
</evidence>
<accession>D2NSL3</accession>
<dbReference type="EMBL" id="AP011540">
    <property type="protein sequence ID" value="BAI64639.1"/>
    <property type="molecule type" value="Genomic_DNA"/>
</dbReference>
<dbReference type="KEGG" id="rmu:RMDY18_08070"/>
<protein>
    <submittedName>
        <fullName evidence="1">Anaerobic dehydrogenase</fullName>
    </submittedName>
</protein>
<proteinExistence type="predicted"/>
<dbReference type="HOGENOM" id="CLU_1353785_0_0_11"/>
<reference evidence="2" key="1">
    <citation type="submission" date="2009-07" db="EMBL/GenBank/DDBJ databases">
        <title>Complete genome sequence of Rothia mucilaginosa DJ.</title>
        <authorList>
            <person name="Yamane K."/>
            <person name="Nambu T."/>
            <person name="Mashimo C."/>
            <person name="Sugimori C."/>
            <person name="Yamanaka T."/>
            <person name="Leung K."/>
            <person name="Fukushima H."/>
        </authorList>
    </citation>
    <scope>NUCLEOTIDE SEQUENCE [LARGE SCALE GENOMIC DNA]</scope>
    <source>
        <strain evidence="2">DY-18</strain>
    </source>
</reference>
<name>D2NSL3_ROTMD</name>
<dbReference type="Proteomes" id="UP000001883">
    <property type="component" value="Chromosome"/>
</dbReference>
<sequence>MGHPGGALRLVRFNSFEVLQGQTDIVQALHEAPAHVVVNLEGNNQRAHGYGLGLQVNGDFGAGLVLQRLPNQLDIVLCNLCGDQALLTGVAAENIGKTSRDNDLETVVAQRPHGVLTRGTGTEVRARNQHATVLVGLLVQDELGVLTPVSEEGIIKASLGHSLEVDGGDDLVGVNIRRTQRHANAGVLNNGFHNGSLAIAAC</sequence>
<dbReference type="AlphaFoldDB" id="D2NSL3"/>
<reference evidence="1 2" key="2">
    <citation type="journal article" date="2010" name="J Osaka Dent Univ">
        <title>Isolation and identification of Rothia mucilaginosa from persistent apical periodontitis lesions.</title>
        <authorList>
            <person name="Yamane K."/>
            <person name="Yoshida M."/>
            <person name="Fujihira T."/>
            <person name="Baba T."/>
            <person name="Tsuji N."/>
            <person name="Hayashi H."/>
            <person name="Sugimori C."/>
            <person name="Yamanaka T."/>
            <person name="Mashimo C."/>
            <person name="Nambu T."/>
            <person name="Kawai H."/>
            <person name="Fukushima H."/>
        </authorList>
    </citation>
    <scope>NUCLEOTIDE SEQUENCE [LARGE SCALE GENOMIC DNA]</scope>
    <source>
        <strain evidence="1 2">DY-18</strain>
    </source>
</reference>
<evidence type="ECO:0000313" key="2">
    <source>
        <dbReference type="Proteomes" id="UP000001883"/>
    </source>
</evidence>
<dbReference type="eggNOG" id="ENOG502ZD7Y">
    <property type="taxonomic scope" value="Bacteria"/>
</dbReference>
<reference evidence="1 2" key="3">
    <citation type="journal article" date="2010" name="Sequencing">
        <title>Complete Genome Sequence of Rothia mucilaginosa DY-18: A Clinical Isolate with Dense Meshwork-Like Structures from a Persistent Apical Periodontitis Lesion.</title>
        <authorList>
            <person name="Yamane K."/>
            <person name="Nambu T."/>
            <person name="Yamanaka T."/>
            <person name="Mashimo C."/>
            <person name="Sugimori C."/>
            <person name="Leung K.-P."/>
            <person name="Fukushima H."/>
        </authorList>
    </citation>
    <scope>NUCLEOTIDE SEQUENCE [LARGE SCALE GENOMIC DNA]</scope>
    <source>
        <strain evidence="1 2">DY-18</strain>
    </source>
</reference>
<keyword evidence="2" id="KW-1185">Reference proteome</keyword>
<gene>
    <name evidence="1" type="ordered locus">RMDY18_08070</name>
</gene>
<organism evidence="1 2">
    <name type="scientific">Rothia mucilaginosa (strain DY-18)</name>
    <name type="common">Stomatococcus mucilaginosus</name>
    <dbReference type="NCBI Taxonomy" id="680646"/>
    <lineage>
        <taxon>Bacteria</taxon>
        <taxon>Bacillati</taxon>
        <taxon>Actinomycetota</taxon>
        <taxon>Actinomycetes</taxon>
        <taxon>Micrococcales</taxon>
        <taxon>Micrococcaceae</taxon>
        <taxon>Rothia</taxon>
    </lineage>
</organism>